<feature type="transmembrane region" description="Helical" evidence="1">
    <location>
        <begin position="139"/>
        <end position="157"/>
    </location>
</feature>
<reference evidence="3" key="1">
    <citation type="submission" date="2024-07" db="EMBL/GenBank/DDBJ databases">
        <title>Two chromosome-level genome assemblies of Korean endemic species Abeliophyllum distichum and Forsythia ovata (Oleaceae).</title>
        <authorList>
            <person name="Jang H."/>
        </authorList>
    </citation>
    <scope>NUCLEOTIDE SEQUENCE [LARGE SCALE GENOMIC DNA]</scope>
</reference>
<keyword evidence="1" id="KW-0812">Transmembrane</keyword>
<feature type="transmembrane region" description="Helical" evidence="1">
    <location>
        <begin position="81"/>
        <end position="100"/>
    </location>
</feature>
<protein>
    <submittedName>
        <fullName evidence="2">Uncharacterized protein</fullName>
    </submittedName>
</protein>
<dbReference type="EMBL" id="JBFOLK010000006">
    <property type="protein sequence ID" value="KAL2506224.1"/>
    <property type="molecule type" value="Genomic_DNA"/>
</dbReference>
<dbReference type="InterPro" id="IPR053258">
    <property type="entry name" value="Ca-permeable_cation_channel"/>
</dbReference>
<keyword evidence="1" id="KW-0472">Membrane</keyword>
<dbReference type="Proteomes" id="UP001604336">
    <property type="component" value="Unassembled WGS sequence"/>
</dbReference>
<organism evidence="2 3">
    <name type="scientific">Abeliophyllum distichum</name>
    <dbReference type="NCBI Taxonomy" id="126358"/>
    <lineage>
        <taxon>Eukaryota</taxon>
        <taxon>Viridiplantae</taxon>
        <taxon>Streptophyta</taxon>
        <taxon>Embryophyta</taxon>
        <taxon>Tracheophyta</taxon>
        <taxon>Spermatophyta</taxon>
        <taxon>Magnoliopsida</taxon>
        <taxon>eudicotyledons</taxon>
        <taxon>Gunneridae</taxon>
        <taxon>Pentapetalae</taxon>
        <taxon>asterids</taxon>
        <taxon>lamiids</taxon>
        <taxon>Lamiales</taxon>
        <taxon>Oleaceae</taxon>
        <taxon>Forsythieae</taxon>
        <taxon>Abeliophyllum</taxon>
    </lineage>
</organism>
<name>A0ABD1T0J7_9LAMI</name>
<dbReference type="PANTHER" id="PTHR34115:SF5">
    <property type="entry name" value="PROTEIN, PUTATIVE-RELATED"/>
    <property type="match status" value="1"/>
</dbReference>
<gene>
    <name evidence="2" type="ORF">Adt_21845</name>
</gene>
<feature type="transmembrane region" description="Helical" evidence="1">
    <location>
        <begin position="112"/>
        <end position="133"/>
    </location>
</feature>
<evidence type="ECO:0000256" key="1">
    <source>
        <dbReference type="SAM" id="Phobius"/>
    </source>
</evidence>
<keyword evidence="3" id="KW-1185">Reference proteome</keyword>
<dbReference type="PANTHER" id="PTHR34115">
    <property type="entry name" value="PROTEIN, PUTATIVE-RELATED"/>
    <property type="match status" value="1"/>
</dbReference>
<keyword evidence="1" id="KW-1133">Transmembrane helix</keyword>
<comment type="caution">
    <text evidence="2">The sequence shown here is derived from an EMBL/GenBank/DDBJ whole genome shotgun (WGS) entry which is preliminary data.</text>
</comment>
<dbReference type="AlphaFoldDB" id="A0ABD1T0J7"/>
<sequence>MADEIIARIQNLVEQYPPLNFTWQQFCTAIVFMLNIFHRGFIITARDQGTVVFIVPVLGTLMQVKYQGIEKNPFITCSKTMTVAVISLLLYSYLAYGANLKFDLHGGNPPTYAFHCMVFFGNTAVASMTSIFFPDSIRPFLYLLCVFISAGEFLYWVYQRDEHIFPRRIYRFLINLWRWLLAYFSMEHTHILPRYVIPN</sequence>
<evidence type="ECO:0000313" key="3">
    <source>
        <dbReference type="Proteomes" id="UP001604336"/>
    </source>
</evidence>
<accession>A0ABD1T0J7</accession>
<proteinExistence type="predicted"/>
<evidence type="ECO:0000313" key="2">
    <source>
        <dbReference type="EMBL" id="KAL2506224.1"/>
    </source>
</evidence>